<evidence type="ECO:0000256" key="3">
    <source>
        <dbReference type="RuleBase" id="RU362042"/>
    </source>
</evidence>
<dbReference type="AlphaFoldDB" id="A0A2W2AG25"/>
<comment type="similarity">
    <text evidence="1 3">Belongs to the peptidase S26 family.</text>
</comment>
<accession>A0A2W2AG25</accession>
<dbReference type="GO" id="GO:0016020">
    <property type="term" value="C:membrane"/>
    <property type="evidence" value="ECO:0007669"/>
    <property type="project" value="UniProtKB-SubCell"/>
</dbReference>
<dbReference type="Pfam" id="PF10502">
    <property type="entry name" value="Peptidase_S26"/>
    <property type="match status" value="1"/>
</dbReference>
<dbReference type="EC" id="3.4.21.89" evidence="3"/>
<dbReference type="CDD" id="cd06530">
    <property type="entry name" value="S26_SPase_I"/>
    <property type="match status" value="2"/>
</dbReference>
<name>A0A2W2AG25_9BACT</name>
<keyword evidence="3" id="KW-0378">Hydrolase</keyword>
<dbReference type="InterPro" id="IPR036286">
    <property type="entry name" value="LexA/Signal_pep-like_sf"/>
</dbReference>
<dbReference type="Proteomes" id="UP000248745">
    <property type="component" value="Unassembled WGS sequence"/>
</dbReference>
<dbReference type="GO" id="GO:0009003">
    <property type="term" value="F:signal peptidase activity"/>
    <property type="evidence" value="ECO:0007669"/>
    <property type="project" value="UniProtKB-EC"/>
</dbReference>
<dbReference type="Gene3D" id="2.10.109.10">
    <property type="entry name" value="Umud Fragment, subunit A"/>
    <property type="match status" value="1"/>
</dbReference>
<reference evidence="5 6" key="1">
    <citation type="submission" date="2018-06" db="EMBL/GenBank/DDBJ databases">
        <title>Mucibacter soli gen. nov., sp. nov., a new member of the family Chitinophagaceae producing mucin.</title>
        <authorList>
            <person name="Kim M.-K."/>
            <person name="Park S."/>
            <person name="Kim T.-S."/>
            <person name="Joung Y."/>
            <person name="Han J.-H."/>
            <person name="Kim S.B."/>
        </authorList>
    </citation>
    <scope>NUCLEOTIDE SEQUENCE [LARGE SCALE GENOMIC DNA]</scope>
    <source>
        <strain evidence="5 6">R1-15</strain>
    </source>
</reference>
<dbReference type="GO" id="GO:0006465">
    <property type="term" value="P:signal peptide processing"/>
    <property type="evidence" value="ECO:0007669"/>
    <property type="project" value="InterPro"/>
</dbReference>
<organism evidence="5 6">
    <name type="scientific">Taibaiella soli</name>
    <dbReference type="NCBI Taxonomy" id="1649169"/>
    <lineage>
        <taxon>Bacteria</taxon>
        <taxon>Pseudomonadati</taxon>
        <taxon>Bacteroidota</taxon>
        <taxon>Chitinophagia</taxon>
        <taxon>Chitinophagales</taxon>
        <taxon>Chitinophagaceae</taxon>
        <taxon>Taibaiella</taxon>
    </lineage>
</organism>
<sequence>MSKSLKIGLGAAVVVGLWVVGRITEAVQWYKIPTPSNYPTIKVGDHILASNLVKPERFNFICFYATGSDMVKQIWIQRLCGLEGDTIEIRNGVLLVNNKYADSNFSPGYLYIMSRSESEKIPELIEQSEMSTVNAAGDSTTTCLSDKIVRDHGLNAERVVLATDEKDEMIEQRYKTSWNADHFGPIVVPRGKYFVLGDNRRNAMDSRYIGFIDKSDYIGTVLGR</sequence>
<comment type="caution">
    <text evidence="5">The sequence shown here is derived from an EMBL/GenBank/DDBJ whole genome shotgun (WGS) entry which is preliminary data.</text>
</comment>
<comment type="catalytic activity">
    <reaction evidence="3">
        <text>Cleavage of hydrophobic, N-terminal signal or leader sequences from secreted and periplasmic proteins.</text>
        <dbReference type="EC" id="3.4.21.89"/>
    </reaction>
</comment>
<dbReference type="RefSeq" id="WP_110999557.1">
    <property type="nucleotide sequence ID" value="NZ_QKTW01000018.1"/>
</dbReference>
<evidence type="ECO:0000313" key="5">
    <source>
        <dbReference type="EMBL" id="PZF72462.1"/>
    </source>
</evidence>
<dbReference type="PANTHER" id="PTHR43390:SF1">
    <property type="entry name" value="CHLOROPLAST PROCESSING PEPTIDASE"/>
    <property type="match status" value="1"/>
</dbReference>
<dbReference type="EMBL" id="QKTW01000018">
    <property type="protein sequence ID" value="PZF72462.1"/>
    <property type="molecule type" value="Genomic_DNA"/>
</dbReference>
<dbReference type="SUPFAM" id="SSF51306">
    <property type="entry name" value="LexA/Signal peptidase"/>
    <property type="match status" value="1"/>
</dbReference>
<evidence type="ECO:0000256" key="1">
    <source>
        <dbReference type="ARBA" id="ARBA00009370"/>
    </source>
</evidence>
<evidence type="ECO:0000313" key="6">
    <source>
        <dbReference type="Proteomes" id="UP000248745"/>
    </source>
</evidence>
<feature type="domain" description="Peptidase S26" evidence="4">
    <location>
        <begin position="13"/>
        <end position="221"/>
    </location>
</feature>
<dbReference type="PANTHER" id="PTHR43390">
    <property type="entry name" value="SIGNAL PEPTIDASE I"/>
    <property type="match status" value="1"/>
</dbReference>
<evidence type="ECO:0000256" key="2">
    <source>
        <dbReference type="ARBA" id="ARBA00019232"/>
    </source>
</evidence>
<protein>
    <recommendedName>
        <fullName evidence="2 3">Signal peptidase I</fullName>
        <ecNumber evidence="3">3.4.21.89</ecNumber>
    </recommendedName>
</protein>
<proteinExistence type="inferred from homology"/>
<evidence type="ECO:0000259" key="4">
    <source>
        <dbReference type="Pfam" id="PF10502"/>
    </source>
</evidence>
<dbReference type="InterPro" id="IPR000223">
    <property type="entry name" value="Pept_S26A_signal_pept_1"/>
</dbReference>
<dbReference type="InterPro" id="IPR019533">
    <property type="entry name" value="Peptidase_S26"/>
</dbReference>
<keyword evidence="6" id="KW-1185">Reference proteome</keyword>
<gene>
    <name evidence="5" type="primary">lepB</name>
    <name evidence="5" type="ORF">DN068_14035</name>
</gene>
<dbReference type="GO" id="GO:0004252">
    <property type="term" value="F:serine-type endopeptidase activity"/>
    <property type="evidence" value="ECO:0007669"/>
    <property type="project" value="InterPro"/>
</dbReference>
<dbReference type="PRINTS" id="PR00727">
    <property type="entry name" value="LEADERPTASE"/>
</dbReference>
<keyword evidence="3" id="KW-0645">Protease</keyword>
<comment type="subcellular location">
    <subcellularLocation>
        <location evidence="3">Membrane</location>
        <topology evidence="3">Single-pass type II membrane protein</topology>
    </subcellularLocation>
</comment>
<dbReference type="OrthoDB" id="9802919at2"/>
<dbReference type="NCBIfam" id="TIGR02227">
    <property type="entry name" value="sigpep_I_bact"/>
    <property type="match status" value="1"/>
</dbReference>